<feature type="domain" description="Phospholipid/glycerol acyltransferase" evidence="1">
    <location>
        <begin position="56"/>
        <end position="175"/>
    </location>
</feature>
<name>A0A1I4E6P1_9HYPH</name>
<proteinExistence type="predicted"/>
<dbReference type="InterPro" id="IPR002123">
    <property type="entry name" value="Plipid/glycerol_acylTrfase"/>
</dbReference>
<dbReference type="OrthoDB" id="152799at2"/>
<gene>
    <name evidence="2" type="ORF">SAMN04488125_107128</name>
</gene>
<evidence type="ECO:0000313" key="2">
    <source>
        <dbReference type="EMBL" id="SFL01478.1"/>
    </source>
</evidence>
<dbReference type="SMART" id="SM00563">
    <property type="entry name" value="PlsC"/>
    <property type="match status" value="1"/>
</dbReference>
<protein>
    <submittedName>
        <fullName evidence="2">1-acyl-sn-glycerol-3-phosphate acyltransferase</fullName>
    </submittedName>
</protein>
<keyword evidence="2" id="KW-0808">Transferase</keyword>
<evidence type="ECO:0000313" key="3">
    <source>
        <dbReference type="Proteomes" id="UP000198804"/>
    </source>
</evidence>
<dbReference type="Proteomes" id="UP000198804">
    <property type="component" value="Unassembled WGS sequence"/>
</dbReference>
<dbReference type="Pfam" id="PF01553">
    <property type="entry name" value="Acyltransferase"/>
    <property type="match status" value="1"/>
</dbReference>
<reference evidence="3" key="1">
    <citation type="submission" date="2016-10" db="EMBL/GenBank/DDBJ databases">
        <authorList>
            <person name="Varghese N."/>
            <person name="Submissions S."/>
        </authorList>
    </citation>
    <scope>NUCLEOTIDE SEQUENCE [LARGE SCALE GENOMIC DNA]</scope>
    <source>
        <strain evidence="3">CGMCC 1.6474</strain>
    </source>
</reference>
<dbReference type="EMBL" id="FOSV01000007">
    <property type="protein sequence ID" value="SFL01478.1"/>
    <property type="molecule type" value="Genomic_DNA"/>
</dbReference>
<dbReference type="AlphaFoldDB" id="A0A1I4E6P1"/>
<accession>A0A1I4E6P1</accession>
<keyword evidence="3" id="KW-1185">Reference proteome</keyword>
<dbReference type="STRING" id="414703.SAMN04488125_107128"/>
<sequence>MTGRGVPPIPLELPERSAFVWRFMAGYLDRFVRRHMNALRLARWGVPASVEAGTPLVVYCNHPAWWDAAILIVIGDRLFPDRACYAPFDEAMLKRYGIFKRIGAFPVDPESRRGAAQFMTASRAVLSGPGRALWITAQGRFADVRTRPLGLKGGIARLPEIAPDALVLPLALEYAFWEERGAEAFCAFGTPIRAGDLLALPRPERLARMEAALTDTLDRLSADVIARDPARFETLVSGKRGVGGIYDGWRRLGAMLTGRRFESGHRAARQEPDR</sequence>
<keyword evidence="2" id="KW-0012">Acyltransferase</keyword>
<dbReference type="CDD" id="cd06551">
    <property type="entry name" value="LPLAT"/>
    <property type="match status" value="1"/>
</dbReference>
<organism evidence="2 3">
    <name type="scientific">Methylorubrum salsuginis</name>
    <dbReference type="NCBI Taxonomy" id="414703"/>
    <lineage>
        <taxon>Bacteria</taxon>
        <taxon>Pseudomonadati</taxon>
        <taxon>Pseudomonadota</taxon>
        <taxon>Alphaproteobacteria</taxon>
        <taxon>Hyphomicrobiales</taxon>
        <taxon>Methylobacteriaceae</taxon>
        <taxon>Methylorubrum</taxon>
    </lineage>
</organism>
<dbReference type="GO" id="GO:0016746">
    <property type="term" value="F:acyltransferase activity"/>
    <property type="evidence" value="ECO:0007669"/>
    <property type="project" value="UniProtKB-KW"/>
</dbReference>
<dbReference type="SUPFAM" id="SSF69593">
    <property type="entry name" value="Glycerol-3-phosphate (1)-acyltransferase"/>
    <property type="match status" value="1"/>
</dbReference>
<evidence type="ECO:0000259" key="1">
    <source>
        <dbReference type="SMART" id="SM00563"/>
    </source>
</evidence>